<dbReference type="SMART" id="SM00448">
    <property type="entry name" value="REC"/>
    <property type="match status" value="1"/>
</dbReference>
<keyword evidence="1" id="KW-0597">Phosphoprotein</keyword>
<organism evidence="4 5">
    <name type="scientific">Tenacibaculum soleae</name>
    <dbReference type="NCBI Taxonomy" id="447689"/>
    <lineage>
        <taxon>Bacteria</taxon>
        <taxon>Pseudomonadati</taxon>
        <taxon>Bacteroidota</taxon>
        <taxon>Flavobacteriia</taxon>
        <taxon>Flavobacteriales</taxon>
        <taxon>Flavobacteriaceae</taxon>
        <taxon>Tenacibaculum</taxon>
    </lineage>
</organism>
<gene>
    <name evidence="4" type="ORF">BA195_11565</name>
</gene>
<dbReference type="SUPFAM" id="SSF52172">
    <property type="entry name" value="CheY-like"/>
    <property type="match status" value="1"/>
</dbReference>
<dbReference type="InterPro" id="IPR001789">
    <property type="entry name" value="Sig_transdc_resp-reg_receiver"/>
</dbReference>
<dbReference type="Proteomes" id="UP000093186">
    <property type="component" value="Unassembled WGS sequence"/>
</dbReference>
<dbReference type="PROSITE" id="PS50110">
    <property type="entry name" value="RESPONSE_REGULATORY"/>
    <property type="match status" value="1"/>
</dbReference>
<feature type="domain" description="Response regulatory" evidence="2">
    <location>
        <begin position="3"/>
        <end position="117"/>
    </location>
</feature>
<dbReference type="PROSITE" id="PS50930">
    <property type="entry name" value="HTH_LYTTR"/>
    <property type="match status" value="1"/>
</dbReference>
<proteinExistence type="predicted"/>
<protein>
    <submittedName>
        <fullName evidence="4">DNA-binding response regulator</fullName>
    </submittedName>
</protein>
<dbReference type="Pfam" id="PF00072">
    <property type="entry name" value="Response_reg"/>
    <property type="match status" value="1"/>
</dbReference>
<dbReference type="Gene3D" id="2.40.50.1020">
    <property type="entry name" value="LytTr DNA-binding domain"/>
    <property type="match status" value="1"/>
</dbReference>
<dbReference type="OrthoDB" id="2168082at2"/>
<keyword evidence="5" id="KW-1185">Reference proteome</keyword>
<dbReference type="RefSeq" id="WP_068705730.1">
    <property type="nucleotide sequence ID" value="NZ_MAKX01000024.1"/>
</dbReference>
<keyword evidence="4" id="KW-0238">DNA-binding</keyword>
<dbReference type="STRING" id="447689.BA195_11565"/>
<dbReference type="EMBL" id="MAKX01000024">
    <property type="protein sequence ID" value="OCK42255.1"/>
    <property type="molecule type" value="Genomic_DNA"/>
</dbReference>
<dbReference type="GO" id="GO:0000156">
    <property type="term" value="F:phosphorelay response regulator activity"/>
    <property type="evidence" value="ECO:0007669"/>
    <property type="project" value="InterPro"/>
</dbReference>
<comment type="caution">
    <text evidence="4">The sequence shown here is derived from an EMBL/GenBank/DDBJ whole genome shotgun (WGS) entry which is preliminary data.</text>
</comment>
<dbReference type="Pfam" id="PF04397">
    <property type="entry name" value="LytTR"/>
    <property type="match status" value="1"/>
</dbReference>
<evidence type="ECO:0000256" key="1">
    <source>
        <dbReference type="PROSITE-ProRule" id="PRU00169"/>
    </source>
</evidence>
<dbReference type="InterPro" id="IPR007492">
    <property type="entry name" value="LytTR_DNA-bd_dom"/>
</dbReference>
<evidence type="ECO:0000259" key="3">
    <source>
        <dbReference type="PROSITE" id="PS50930"/>
    </source>
</evidence>
<dbReference type="PANTHER" id="PTHR37299:SF1">
    <property type="entry name" value="STAGE 0 SPORULATION PROTEIN A HOMOLOG"/>
    <property type="match status" value="1"/>
</dbReference>
<feature type="domain" description="HTH LytTR-type" evidence="3">
    <location>
        <begin position="146"/>
        <end position="250"/>
    </location>
</feature>
<dbReference type="InterPro" id="IPR046947">
    <property type="entry name" value="LytR-like"/>
</dbReference>
<dbReference type="SMART" id="SM00850">
    <property type="entry name" value="LytTR"/>
    <property type="match status" value="1"/>
</dbReference>
<dbReference type="GO" id="GO:0003677">
    <property type="term" value="F:DNA binding"/>
    <property type="evidence" value="ECO:0007669"/>
    <property type="project" value="UniProtKB-KW"/>
</dbReference>
<evidence type="ECO:0000259" key="2">
    <source>
        <dbReference type="PROSITE" id="PS50110"/>
    </source>
</evidence>
<reference evidence="4 5" key="1">
    <citation type="submission" date="2016-06" db="EMBL/GenBank/DDBJ databases">
        <title>Draft Genome Sequence of Tenacibaculum soleae UCD-KL19.</title>
        <authorList>
            <person name="Eisen J.A."/>
            <person name="Coil D.A."/>
            <person name="Lujan K.M."/>
        </authorList>
    </citation>
    <scope>NUCLEOTIDE SEQUENCE [LARGE SCALE GENOMIC DNA]</scope>
    <source>
        <strain evidence="4 5">UCD-KL19</strain>
    </source>
</reference>
<feature type="modified residue" description="4-aspartylphosphate" evidence="1">
    <location>
        <position position="56"/>
    </location>
</feature>
<evidence type="ECO:0000313" key="4">
    <source>
        <dbReference type="EMBL" id="OCK42255.1"/>
    </source>
</evidence>
<accession>A0A1B9XXH9</accession>
<dbReference type="Gene3D" id="3.40.50.2300">
    <property type="match status" value="1"/>
</dbReference>
<sequence>MIKTIIVDDEYNAREFLEKLLNRYLSNQFLVLDKCESVDEAKLSIEKHEPELVFLDIEMPNKNGFELLKKIEDKKFDVIFTTAYSEYAIKAIKENALDYLLKPINYIDLLETIKRYKLLLKKRTKENNLKMILNQIDSGDSNYNKIALPTESGYEIINPNKILYCKADSNYSSVTFVNGKKITLSKTLKYIDELLPKTNFHRIHKSYLVNLNHVARFNKTVELYVELNNGEQLPIASRKKESFLNAILHKK</sequence>
<evidence type="ECO:0000313" key="5">
    <source>
        <dbReference type="Proteomes" id="UP000093186"/>
    </source>
</evidence>
<name>A0A1B9XXH9_9FLAO</name>
<dbReference type="InterPro" id="IPR011006">
    <property type="entry name" value="CheY-like_superfamily"/>
</dbReference>
<dbReference type="PANTHER" id="PTHR37299">
    <property type="entry name" value="TRANSCRIPTIONAL REGULATOR-RELATED"/>
    <property type="match status" value="1"/>
</dbReference>
<dbReference type="AlphaFoldDB" id="A0A1B9XXH9"/>